<organism evidence="1 2">
    <name type="scientific">Paenibacillus auburnensis</name>
    <dbReference type="NCBI Taxonomy" id="2905649"/>
    <lineage>
        <taxon>Bacteria</taxon>
        <taxon>Bacillati</taxon>
        <taxon>Bacillota</taxon>
        <taxon>Bacilli</taxon>
        <taxon>Bacillales</taxon>
        <taxon>Paenibacillaceae</taxon>
        <taxon>Paenibacillus</taxon>
    </lineage>
</organism>
<evidence type="ECO:0000313" key="1">
    <source>
        <dbReference type="EMBL" id="CAH1220625.1"/>
    </source>
</evidence>
<evidence type="ECO:0000313" key="2">
    <source>
        <dbReference type="Proteomes" id="UP000838324"/>
    </source>
</evidence>
<dbReference type="Proteomes" id="UP000838324">
    <property type="component" value="Unassembled WGS sequence"/>
</dbReference>
<reference evidence="1" key="1">
    <citation type="submission" date="2022-01" db="EMBL/GenBank/DDBJ databases">
        <authorList>
            <person name="Criscuolo A."/>
        </authorList>
    </citation>
    <scope>NUCLEOTIDE SEQUENCE</scope>
    <source>
        <strain evidence="1">CIP111892</strain>
    </source>
</reference>
<name>A0ABM9CS32_9BACL</name>
<keyword evidence="2" id="KW-1185">Reference proteome</keyword>
<gene>
    <name evidence="1" type="ORF">PAECIP111892_04882</name>
</gene>
<accession>A0ABM9CS32</accession>
<dbReference type="RefSeq" id="WP_236336749.1">
    <property type="nucleotide sequence ID" value="NZ_CAKMMG010000010.1"/>
</dbReference>
<proteinExistence type="predicted"/>
<dbReference type="EMBL" id="CAKMMG010000010">
    <property type="protein sequence ID" value="CAH1220625.1"/>
    <property type="molecule type" value="Genomic_DNA"/>
</dbReference>
<protein>
    <submittedName>
        <fullName evidence="1">Uncharacterized protein</fullName>
    </submittedName>
</protein>
<sequence length="815" mass="91731">MYGISFGRGMTIAYFQQHTARLFIAGDNLDCRYARTFLKQNGITATQYMQNNLATLYEAAEELAAMGNERIALYVTAANYRLCRSLTEAVKGVDEGIRIVWFGDGLGVNGIRLPAGTAADGLILWEPEQTLLHLAKADDGWEEAVEGFIPVSRLTAWSVATGKAVSQLDGEGSADTRLDRLNGIWEEALKQRWPVISSIKCADRNGYGHNIRTHSKERFSEDLNLALQQLGPERQLSLEGFHYLAGKRGRAAICEALEASRQLTAGYSAEIPLEWLLEQSEYTRLLQAGITQIMIRIPITMNKLQYNEAVQLTESLKRTSAGVKLAAVLIDETTDQLEGEAENTAALLTHWVNEGLLEAGEVQLDIAGLAPDEHKVPVPESIAAFLQRYLRQEEEQALINGFMAYMTGQYPHQVLGSGVKHIGYPEGEWNQATVQGLAEYSGINSAILFEHNRVSVPSSTDTIYAGPEGVWKRENEAYLEWERQSEQNSYYLSNAHQINRLGECEYELQLNDFLHMEPLEIRQLQYSQAQEMNVAPSGREPRFQLLNLESAEDMDRFLEDVELFSKSGMFRYAYEIEADLMESCRWSGVHSCAARQLPRIFIDGDDRISPCRGCAVIGRVGDSLDQLLTQVSVVSEEEQLLRGCRTCEIKDSCSKCSFLPEYLNRQQYCELRKKHKLLHRYMQMVQVFKGLSKYARSLQNIEVHELRVSLPACTHLWKQPEPHMPVSTAVLETVFLFFIGDQPMLFHAGSQKLMKLNEPMALMLEGLMSGAERTELEQELMARYQVEGEFAARLVTQALGLFAKEGCLMQAARAV</sequence>
<comment type="caution">
    <text evidence="1">The sequence shown here is derived from an EMBL/GenBank/DDBJ whole genome shotgun (WGS) entry which is preliminary data.</text>
</comment>